<dbReference type="Pfam" id="PF07238">
    <property type="entry name" value="PilZ"/>
    <property type="match status" value="1"/>
</dbReference>
<feature type="domain" description="PilZ" evidence="1">
    <location>
        <begin position="22"/>
        <end position="114"/>
    </location>
</feature>
<keyword evidence="3" id="KW-1185">Reference proteome</keyword>
<evidence type="ECO:0000313" key="2">
    <source>
        <dbReference type="EMBL" id="MDO6966766.1"/>
    </source>
</evidence>
<comment type="caution">
    <text evidence="2">The sequence shown here is derived from an EMBL/GenBank/DDBJ whole genome shotgun (WGS) entry which is preliminary data.</text>
</comment>
<accession>A0ABT8YSL8</accession>
<dbReference type="RefSeq" id="WP_304378696.1">
    <property type="nucleotide sequence ID" value="NZ_JAUOZU010000021.1"/>
</dbReference>
<reference evidence="2" key="2">
    <citation type="submission" date="2023-07" db="EMBL/GenBank/DDBJ databases">
        <authorList>
            <person name="Shen H."/>
        </authorList>
    </citation>
    <scope>NUCLEOTIDE SEQUENCE</scope>
    <source>
        <strain evidence="2">TNR-22</strain>
    </source>
</reference>
<gene>
    <name evidence="2" type="ORF">Q4481_22670</name>
</gene>
<evidence type="ECO:0000259" key="1">
    <source>
        <dbReference type="Pfam" id="PF07238"/>
    </source>
</evidence>
<organism evidence="2 3">
    <name type="scientific">Rhizobium alvei</name>
    <dbReference type="NCBI Taxonomy" id="1132659"/>
    <lineage>
        <taxon>Bacteria</taxon>
        <taxon>Pseudomonadati</taxon>
        <taxon>Pseudomonadota</taxon>
        <taxon>Alphaproteobacteria</taxon>
        <taxon>Hyphomicrobiales</taxon>
        <taxon>Rhizobiaceae</taxon>
        <taxon>Rhizobium/Agrobacterium group</taxon>
        <taxon>Rhizobium</taxon>
    </lineage>
</organism>
<name>A0ABT8YSL8_9HYPH</name>
<dbReference type="SUPFAM" id="SSF141371">
    <property type="entry name" value="PilZ domain-like"/>
    <property type="match status" value="1"/>
</dbReference>
<sequence>MSMTATNTASGSIHSDFGMQGRQWERFAISRVGRIISVGANLSGLSYRTCELIDISRGGAAMKLDNTIGMPDHYYLMLLGTDLRIGCAEVYRQERRVGVRFIKTLDQEFLSMIVRGDFFTK</sequence>
<proteinExistence type="predicted"/>
<evidence type="ECO:0000313" key="3">
    <source>
        <dbReference type="Proteomes" id="UP001174932"/>
    </source>
</evidence>
<protein>
    <submittedName>
        <fullName evidence="2">PilZ domain-containing protein</fullName>
    </submittedName>
</protein>
<dbReference type="EMBL" id="JAUOZU010000021">
    <property type="protein sequence ID" value="MDO6966766.1"/>
    <property type="molecule type" value="Genomic_DNA"/>
</dbReference>
<dbReference type="Proteomes" id="UP001174932">
    <property type="component" value="Unassembled WGS sequence"/>
</dbReference>
<reference evidence="2" key="1">
    <citation type="journal article" date="2015" name="Int. J. Syst. Evol. Microbiol.">
        <title>Rhizobium alvei sp. nov., isolated from a freshwater river.</title>
        <authorList>
            <person name="Sheu S.Y."/>
            <person name="Huang H.W."/>
            <person name="Young C.C."/>
            <person name="Chen W.M."/>
        </authorList>
    </citation>
    <scope>NUCLEOTIDE SEQUENCE</scope>
    <source>
        <strain evidence="2">TNR-22</strain>
    </source>
</reference>
<dbReference type="InterPro" id="IPR009875">
    <property type="entry name" value="PilZ_domain"/>
</dbReference>